<dbReference type="PIRSF" id="PIRSF006305">
    <property type="entry name" value="Maf"/>
    <property type="match status" value="1"/>
</dbReference>
<feature type="active site" description="Proton acceptor" evidence="4">
    <location>
        <position position="76"/>
    </location>
</feature>
<dbReference type="EMBL" id="OMOI01000002">
    <property type="protein sequence ID" value="SPF79043.1"/>
    <property type="molecule type" value="Genomic_DNA"/>
</dbReference>
<dbReference type="EC" id="3.6.1.9" evidence="4"/>
<evidence type="ECO:0000313" key="6">
    <source>
        <dbReference type="Proteomes" id="UP000244911"/>
    </source>
</evidence>
<dbReference type="PANTHER" id="PTHR43213:SF5">
    <property type="entry name" value="BIFUNCTIONAL DTTP_UTP PYROPHOSPHATASE_METHYLTRANSFERASE PROTEIN-RELATED"/>
    <property type="match status" value="1"/>
</dbReference>
<evidence type="ECO:0000256" key="2">
    <source>
        <dbReference type="ARBA" id="ARBA00022801"/>
    </source>
</evidence>
<comment type="catalytic activity">
    <reaction evidence="4">
        <text>a ribonucleoside 5'-triphosphate + H2O = a ribonucleoside 5'-phosphate + diphosphate + H(+)</text>
        <dbReference type="Rhea" id="RHEA:23996"/>
        <dbReference type="ChEBI" id="CHEBI:15377"/>
        <dbReference type="ChEBI" id="CHEBI:15378"/>
        <dbReference type="ChEBI" id="CHEBI:33019"/>
        <dbReference type="ChEBI" id="CHEBI:58043"/>
        <dbReference type="ChEBI" id="CHEBI:61557"/>
        <dbReference type="EC" id="3.6.1.9"/>
    </reaction>
</comment>
<keyword evidence="6" id="KW-1185">Reference proteome</keyword>
<comment type="similarity">
    <text evidence="4">Belongs to the Maf family.</text>
</comment>
<keyword evidence="4" id="KW-0963">Cytoplasm</keyword>
<keyword evidence="3 4" id="KW-0546">Nucleotide metabolism</keyword>
<evidence type="ECO:0000313" key="5">
    <source>
        <dbReference type="EMBL" id="SPF79043.1"/>
    </source>
</evidence>
<organism evidence="5 6">
    <name type="scientific">Aliiroseovarius pelagivivens</name>
    <dbReference type="NCBI Taxonomy" id="1639690"/>
    <lineage>
        <taxon>Bacteria</taxon>
        <taxon>Pseudomonadati</taxon>
        <taxon>Pseudomonadota</taxon>
        <taxon>Alphaproteobacteria</taxon>
        <taxon>Rhodobacterales</taxon>
        <taxon>Paracoccaceae</taxon>
        <taxon>Aliiroseovarius</taxon>
    </lineage>
</organism>
<dbReference type="GO" id="GO:0047429">
    <property type="term" value="F:nucleoside triphosphate diphosphatase activity"/>
    <property type="evidence" value="ECO:0007669"/>
    <property type="project" value="UniProtKB-EC"/>
</dbReference>
<evidence type="ECO:0000256" key="3">
    <source>
        <dbReference type="ARBA" id="ARBA00023080"/>
    </source>
</evidence>
<dbReference type="PANTHER" id="PTHR43213">
    <property type="entry name" value="BIFUNCTIONAL DTTP/UTP PYROPHOSPHATASE/METHYLTRANSFERASE PROTEIN-RELATED"/>
    <property type="match status" value="1"/>
</dbReference>
<sequence length="199" mass="22114">MTASLILASASQIRADLLRNAGIDFDIIPARIDEEMIRASLEAEGASPRDLADALAEFKARKISEKHPGSLVLGCDQVAELDQNVLSKPKDPEDARAQLAAMSGKVHRLLSAAVLYEDGKPIWRHVGLVRLKMRELSITYIDDYVDRNWDSIRHSVGAYKLEEEGVRLFAKVDGDYFNVLGLPLTELLSYLIVRGDLKI</sequence>
<comment type="catalytic activity">
    <reaction evidence="4">
        <text>a 2'-deoxyribonucleoside 5'-triphosphate + H2O = a 2'-deoxyribonucleoside 5'-phosphate + diphosphate + H(+)</text>
        <dbReference type="Rhea" id="RHEA:44644"/>
        <dbReference type="ChEBI" id="CHEBI:15377"/>
        <dbReference type="ChEBI" id="CHEBI:15378"/>
        <dbReference type="ChEBI" id="CHEBI:33019"/>
        <dbReference type="ChEBI" id="CHEBI:61560"/>
        <dbReference type="ChEBI" id="CHEBI:65317"/>
        <dbReference type="EC" id="3.6.1.9"/>
    </reaction>
</comment>
<comment type="caution">
    <text evidence="4">Lacks conserved residue(s) required for the propagation of feature annotation.</text>
</comment>
<dbReference type="AlphaFoldDB" id="A0A2R8ASK9"/>
<gene>
    <name evidence="5" type="primary">maf</name>
    <name evidence="5" type="ORF">ALP8811_02977</name>
</gene>
<dbReference type="InterPro" id="IPR029001">
    <property type="entry name" value="ITPase-like_fam"/>
</dbReference>
<accession>A0A2R8ASK9</accession>
<reference evidence="5 6" key="1">
    <citation type="submission" date="2018-03" db="EMBL/GenBank/DDBJ databases">
        <authorList>
            <person name="Keele B.F."/>
        </authorList>
    </citation>
    <scope>NUCLEOTIDE SEQUENCE [LARGE SCALE GENOMIC DNA]</scope>
    <source>
        <strain evidence="5 6">CECT 8811</strain>
    </source>
</reference>
<dbReference type="Gene3D" id="3.90.950.10">
    <property type="match status" value="1"/>
</dbReference>
<evidence type="ECO:0000256" key="4">
    <source>
        <dbReference type="HAMAP-Rule" id="MF_00528"/>
    </source>
</evidence>
<dbReference type="Pfam" id="PF02545">
    <property type="entry name" value="Maf"/>
    <property type="match status" value="1"/>
</dbReference>
<dbReference type="Proteomes" id="UP000244911">
    <property type="component" value="Unassembled WGS sequence"/>
</dbReference>
<dbReference type="HAMAP" id="MF_00528">
    <property type="entry name" value="Maf"/>
    <property type="match status" value="1"/>
</dbReference>
<comment type="cofactor">
    <cofactor evidence="1 4">
        <name>a divalent metal cation</name>
        <dbReference type="ChEBI" id="CHEBI:60240"/>
    </cofactor>
</comment>
<comment type="subcellular location">
    <subcellularLocation>
        <location evidence="4">Cytoplasm</location>
    </subcellularLocation>
</comment>
<protein>
    <recommendedName>
        <fullName evidence="4">Nucleoside triphosphate pyrophosphatase</fullName>
        <ecNumber evidence="4">3.6.1.9</ecNumber>
    </recommendedName>
    <alternativeName>
        <fullName evidence="4">Nucleotide pyrophosphatase</fullName>
        <shortName evidence="4">Nucleotide PPase</shortName>
    </alternativeName>
</protein>
<dbReference type="CDD" id="cd00555">
    <property type="entry name" value="Maf"/>
    <property type="match status" value="1"/>
</dbReference>
<dbReference type="OrthoDB" id="9813962at2"/>
<name>A0A2R8ASK9_9RHOB</name>
<dbReference type="GO" id="GO:0009117">
    <property type="term" value="P:nucleotide metabolic process"/>
    <property type="evidence" value="ECO:0007669"/>
    <property type="project" value="UniProtKB-KW"/>
</dbReference>
<dbReference type="RefSeq" id="WP_108858012.1">
    <property type="nucleotide sequence ID" value="NZ_OMOI01000002.1"/>
</dbReference>
<dbReference type="InterPro" id="IPR003697">
    <property type="entry name" value="Maf-like"/>
</dbReference>
<comment type="function">
    <text evidence="4">Nucleoside triphosphate pyrophosphatase. May have a dual role in cell division arrest and in preventing the incorporation of modified nucleotides into cellular nucleic acids.</text>
</comment>
<keyword evidence="2 4" id="KW-0378">Hydrolase</keyword>
<proteinExistence type="inferred from homology"/>
<evidence type="ECO:0000256" key="1">
    <source>
        <dbReference type="ARBA" id="ARBA00001968"/>
    </source>
</evidence>
<dbReference type="GO" id="GO:0005737">
    <property type="term" value="C:cytoplasm"/>
    <property type="evidence" value="ECO:0007669"/>
    <property type="project" value="UniProtKB-SubCell"/>
</dbReference>
<dbReference type="SUPFAM" id="SSF52972">
    <property type="entry name" value="ITPase-like"/>
    <property type="match status" value="1"/>
</dbReference>
<dbReference type="NCBIfam" id="TIGR00172">
    <property type="entry name" value="maf"/>
    <property type="match status" value="1"/>
</dbReference>